<dbReference type="PANTHER" id="PTHR23502:SF4">
    <property type="entry name" value="MAJOR FACILITATOR SUPERFAMILY (MFS) PROFILE DOMAIN-CONTAINING PROTEIN-RELATED"/>
    <property type="match status" value="1"/>
</dbReference>
<dbReference type="InterPro" id="IPR020846">
    <property type="entry name" value="MFS_dom"/>
</dbReference>
<dbReference type="InterPro" id="IPR011701">
    <property type="entry name" value="MFS"/>
</dbReference>
<feature type="transmembrane region" description="Helical" evidence="6">
    <location>
        <begin position="388"/>
        <end position="414"/>
    </location>
</feature>
<keyword evidence="2 6" id="KW-0812">Transmembrane</keyword>
<feature type="transmembrane region" description="Helical" evidence="6">
    <location>
        <begin position="360"/>
        <end position="381"/>
    </location>
</feature>
<feature type="transmembrane region" description="Helical" evidence="6">
    <location>
        <begin position="454"/>
        <end position="476"/>
    </location>
</feature>
<dbReference type="GO" id="GO:0005886">
    <property type="term" value="C:plasma membrane"/>
    <property type="evidence" value="ECO:0007669"/>
    <property type="project" value="TreeGrafter"/>
</dbReference>
<dbReference type="PROSITE" id="PS50850">
    <property type="entry name" value="MFS"/>
    <property type="match status" value="1"/>
</dbReference>
<gene>
    <name evidence="8" type="ORF">GSI_05783</name>
</gene>
<feature type="transmembrane region" description="Helical" evidence="6">
    <location>
        <begin position="197"/>
        <end position="219"/>
    </location>
</feature>
<accession>A0A2G8SBE7</accession>
<dbReference type="GO" id="GO:0022857">
    <property type="term" value="F:transmembrane transporter activity"/>
    <property type="evidence" value="ECO:0007669"/>
    <property type="project" value="InterPro"/>
</dbReference>
<feature type="region of interest" description="Disordered" evidence="5">
    <location>
        <begin position="496"/>
        <end position="520"/>
    </location>
</feature>
<organism evidence="8 9">
    <name type="scientific">Ganoderma sinense ZZ0214-1</name>
    <dbReference type="NCBI Taxonomy" id="1077348"/>
    <lineage>
        <taxon>Eukaryota</taxon>
        <taxon>Fungi</taxon>
        <taxon>Dikarya</taxon>
        <taxon>Basidiomycota</taxon>
        <taxon>Agaricomycotina</taxon>
        <taxon>Agaricomycetes</taxon>
        <taxon>Polyporales</taxon>
        <taxon>Polyporaceae</taxon>
        <taxon>Ganoderma</taxon>
    </lineage>
</organism>
<proteinExistence type="predicted"/>
<evidence type="ECO:0000256" key="3">
    <source>
        <dbReference type="ARBA" id="ARBA00022989"/>
    </source>
</evidence>
<dbReference type="Gene3D" id="1.20.1250.20">
    <property type="entry name" value="MFS general substrate transporter like domains"/>
    <property type="match status" value="1"/>
</dbReference>
<evidence type="ECO:0000259" key="7">
    <source>
        <dbReference type="PROSITE" id="PS50850"/>
    </source>
</evidence>
<sequence>MPFGILDDKKLDNVPGTDLLSDRGRSFLATIDEGRDLKRGTGKNSHIILIPQPSDDPCDPLNWPRWRKEACFWTLVFTSGLTGALFSIASAGFLVLAKHFEVSVDTVASALTTYAPALAISILFQNTLAVKYGLRIVYLGSTFLIFIGCLWTALSPNLTSIRVSRIFQGFGMAPAQCLIATTLEHIYFVHERGSRSIIWNFALIGGTTLGPFIYGYVIQHLSWQLGFWFASIACGLSFVCVFCFVPETTRHRQAPQIQVLSPNKQDTSSDVNDKNIGTESPQSETSPFLSRLKVYNGTFSDESFWKIFTRSFTLIASPVGLTHLGSLVGVVLAMLLTGPLSDRTIVWMSQRNRGVYEPEFRLVLMLTMLFGVFGYVGWAVGDDNHMPWIGAVACFAMVTFGLVASSGAAVTYLLDTHGSNAQHILSLVRCANYLILYGSTFVDNAIVVSRGIKVSLLILGACQAACWLATLPMYVYGKRVRSFIARHPRLFRGAPLAGPAPESDSTQSEPTAGPEIDAKY</sequence>
<keyword evidence="3 6" id="KW-1133">Transmembrane helix</keyword>
<feature type="transmembrane region" description="Helical" evidence="6">
    <location>
        <begin position="70"/>
        <end position="95"/>
    </location>
</feature>
<evidence type="ECO:0000256" key="4">
    <source>
        <dbReference type="ARBA" id="ARBA00023136"/>
    </source>
</evidence>
<dbReference type="OrthoDB" id="5215911at2759"/>
<feature type="transmembrane region" description="Helical" evidence="6">
    <location>
        <begin position="107"/>
        <end position="124"/>
    </location>
</feature>
<evidence type="ECO:0000313" key="9">
    <source>
        <dbReference type="Proteomes" id="UP000230002"/>
    </source>
</evidence>
<keyword evidence="4 6" id="KW-0472">Membrane</keyword>
<evidence type="ECO:0000256" key="6">
    <source>
        <dbReference type="SAM" id="Phobius"/>
    </source>
</evidence>
<evidence type="ECO:0000313" key="8">
    <source>
        <dbReference type="EMBL" id="PIL31087.1"/>
    </source>
</evidence>
<dbReference type="PANTHER" id="PTHR23502">
    <property type="entry name" value="MAJOR FACILITATOR SUPERFAMILY"/>
    <property type="match status" value="1"/>
</dbReference>
<protein>
    <submittedName>
        <fullName evidence="8">MFS general substrate transporter</fullName>
    </submittedName>
</protein>
<evidence type="ECO:0000256" key="2">
    <source>
        <dbReference type="ARBA" id="ARBA00022692"/>
    </source>
</evidence>
<dbReference type="InterPro" id="IPR036259">
    <property type="entry name" value="MFS_trans_sf"/>
</dbReference>
<reference evidence="8 9" key="1">
    <citation type="journal article" date="2015" name="Sci. Rep.">
        <title>Chromosome-level genome map provides insights into diverse defense mechanisms in the medicinal fungus Ganoderma sinense.</title>
        <authorList>
            <person name="Zhu Y."/>
            <person name="Xu J."/>
            <person name="Sun C."/>
            <person name="Zhou S."/>
            <person name="Xu H."/>
            <person name="Nelson D.R."/>
            <person name="Qian J."/>
            <person name="Song J."/>
            <person name="Luo H."/>
            <person name="Xiang L."/>
            <person name="Li Y."/>
            <person name="Xu Z."/>
            <person name="Ji A."/>
            <person name="Wang L."/>
            <person name="Lu S."/>
            <person name="Hayward A."/>
            <person name="Sun W."/>
            <person name="Li X."/>
            <person name="Schwartz D.C."/>
            <person name="Wang Y."/>
            <person name="Chen S."/>
        </authorList>
    </citation>
    <scope>NUCLEOTIDE SEQUENCE [LARGE SCALE GENOMIC DNA]</scope>
    <source>
        <strain evidence="8 9">ZZ0214-1</strain>
    </source>
</reference>
<dbReference type="SUPFAM" id="SSF103473">
    <property type="entry name" value="MFS general substrate transporter"/>
    <property type="match status" value="1"/>
</dbReference>
<dbReference type="AlphaFoldDB" id="A0A2G8SBE7"/>
<dbReference type="Pfam" id="PF07690">
    <property type="entry name" value="MFS_1"/>
    <property type="match status" value="1"/>
</dbReference>
<feature type="region of interest" description="Disordered" evidence="5">
    <location>
        <begin position="256"/>
        <end position="285"/>
    </location>
</feature>
<evidence type="ECO:0000256" key="1">
    <source>
        <dbReference type="ARBA" id="ARBA00004141"/>
    </source>
</evidence>
<comment type="subcellular location">
    <subcellularLocation>
        <location evidence="1">Membrane</location>
        <topology evidence="1">Multi-pass membrane protein</topology>
    </subcellularLocation>
</comment>
<keyword evidence="9" id="KW-1185">Reference proteome</keyword>
<feature type="domain" description="Major facilitator superfamily (MFS) profile" evidence="7">
    <location>
        <begin position="71"/>
        <end position="520"/>
    </location>
</feature>
<dbReference type="EMBL" id="AYKW01000012">
    <property type="protein sequence ID" value="PIL31087.1"/>
    <property type="molecule type" value="Genomic_DNA"/>
</dbReference>
<feature type="transmembrane region" description="Helical" evidence="6">
    <location>
        <begin position="136"/>
        <end position="154"/>
    </location>
</feature>
<dbReference type="Proteomes" id="UP000230002">
    <property type="component" value="Unassembled WGS sequence"/>
</dbReference>
<evidence type="ECO:0000256" key="5">
    <source>
        <dbReference type="SAM" id="MobiDB-lite"/>
    </source>
</evidence>
<name>A0A2G8SBE7_9APHY</name>
<feature type="transmembrane region" description="Helical" evidence="6">
    <location>
        <begin position="166"/>
        <end position="190"/>
    </location>
</feature>
<feature type="transmembrane region" description="Helical" evidence="6">
    <location>
        <begin position="225"/>
        <end position="245"/>
    </location>
</feature>
<dbReference type="STRING" id="1077348.A0A2G8SBE7"/>
<comment type="caution">
    <text evidence="8">The sequence shown here is derived from an EMBL/GenBank/DDBJ whole genome shotgun (WGS) entry which is preliminary data.</text>
</comment>
<feature type="transmembrane region" description="Helical" evidence="6">
    <location>
        <begin position="312"/>
        <end position="340"/>
    </location>
</feature>